<dbReference type="Proteomes" id="UP000006201">
    <property type="component" value="Unassembled WGS sequence"/>
</dbReference>
<gene>
    <name evidence="1" type="ORF">PTD2_20707</name>
</gene>
<protein>
    <submittedName>
        <fullName evidence="1">Uncharacterized protein</fullName>
    </submittedName>
</protein>
<organism evidence="1 2">
    <name type="scientific">Pseudoalteromonas tunicata D2</name>
    <dbReference type="NCBI Taxonomy" id="87626"/>
    <lineage>
        <taxon>Bacteria</taxon>
        <taxon>Pseudomonadati</taxon>
        <taxon>Pseudomonadota</taxon>
        <taxon>Gammaproteobacteria</taxon>
        <taxon>Alteromonadales</taxon>
        <taxon>Pseudoalteromonadaceae</taxon>
        <taxon>Pseudoalteromonas</taxon>
    </lineage>
</organism>
<dbReference type="RefSeq" id="WP_009840107.1">
    <property type="nucleotide sequence ID" value="NZ_CH959301.1"/>
</dbReference>
<proteinExistence type="predicted"/>
<sequence length="206" mass="22567">MFCDTQITYINKSINRDVPKIFIFASNAIPSFDALKEGVAWKVIENIGQDSMSCFVYPAKTEVYASWENNCNQTKALNCIPGKRYTITENSSGIILIENGNALKSSEVELTNDIKVKNGISAHLSKGGSDLIKKNVVAFGQKASFLIKPKIYWGIASEIQQSGAISSAVIDSLNFFEQNLESVSSATVSLNGNAKEGYSFKVEEQE</sequence>
<name>A4CA67_9GAMM</name>
<dbReference type="HOGENOM" id="CLU_091612_0_0_6"/>
<evidence type="ECO:0000313" key="2">
    <source>
        <dbReference type="Proteomes" id="UP000006201"/>
    </source>
</evidence>
<dbReference type="AlphaFoldDB" id="A4CA67"/>
<dbReference type="eggNOG" id="ENOG5033SWB">
    <property type="taxonomic scope" value="Bacteria"/>
</dbReference>
<comment type="caution">
    <text evidence="1">The sequence shown here is derived from an EMBL/GenBank/DDBJ whole genome shotgun (WGS) entry which is preliminary data.</text>
</comment>
<dbReference type="STRING" id="87626.PTD2_20707"/>
<evidence type="ECO:0000313" key="1">
    <source>
        <dbReference type="EMBL" id="EAR28275.1"/>
    </source>
</evidence>
<keyword evidence="2" id="KW-1185">Reference proteome</keyword>
<dbReference type="EMBL" id="AAOH01000004">
    <property type="protein sequence ID" value="EAR28275.1"/>
    <property type="molecule type" value="Genomic_DNA"/>
</dbReference>
<reference evidence="1 2" key="1">
    <citation type="submission" date="2006-02" db="EMBL/GenBank/DDBJ databases">
        <authorList>
            <person name="Moran M.A."/>
            <person name="Kjelleberg S."/>
            <person name="Egan S."/>
            <person name="Saunders N."/>
            <person name="Thomas T."/>
            <person name="Ferriera S."/>
            <person name="Johnson J."/>
            <person name="Kravitz S."/>
            <person name="Halpern A."/>
            <person name="Remington K."/>
            <person name="Beeson K."/>
            <person name="Tran B."/>
            <person name="Rogers Y.-H."/>
            <person name="Friedman R."/>
            <person name="Venter J.C."/>
        </authorList>
    </citation>
    <scope>NUCLEOTIDE SEQUENCE [LARGE SCALE GENOMIC DNA]</scope>
    <source>
        <strain evidence="1 2">D2</strain>
    </source>
</reference>
<dbReference type="OrthoDB" id="8891769at2"/>
<accession>A4CA67</accession>